<evidence type="ECO:0000313" key="4">
    <source>
        <dbReference type="EMBL" id="KMS71298.1"/>
    </source>
</evidence>
<protein>
    <submittedName>
        <fullName evidence="4">Acetyltransferase</fullName>
    </submittedName>
</protein>
<feature type="domain" description="N-acetyltransferase" evidence="3">
    <location>
        <begin position="4"/>
        <end position="146"/>
    </location>
</feature>
<evidence type="ECO:0000256" key="2">
    <source>
        <dbReference type="ARBA" id="ARBA00023315"/>
    </source>
</evidence>
<accession>A0A0J7Z7Y4</accession>
<dbReference type="PANTHER" id="PTHR43877:SF2">
    <property type="entry name" value="AMINOALKYLPHOSPHONATE N-ACETYLTRANSFERASE-RELATED"/>
    <property type="match status" value="1"/>
</dbReference>
<evidence type="ECO:0000313" key="5">
    <source>
        <dbReference type="Proteomes" id="UP000037432"/>
    </source>
</evidence>
<dbReference type="PANTHER" id="PTHR43877">
    <property type="entry name" value="AMINOALKYLPHOSPHONATE N-ACETYLTRANSFERASE-RELATED-RELATED"/>
    <property type="match status" value="1"/>
</dbReference>
<dbReference type="Pfam" id="PF00583">
    <property type="entry name" value="Acetyltransf_1"/>
    <property type="match status" value="1"/>
</dbReference>
<proteinExistence type="predicted"/>
<comment type="caution">
    <text evidence="4">The sequence shown here is derived from an EMBL/GenBank/DDBJ whole genome shotgun (WGS) entry which is preliminary data.</text>
</comment>
<dbReference type="InterPro" id="IPR000182">
    <property type="entry name" value="GNAT_dom"/>
</dbReference>
<dbReference type="Proteomes" id="UP000037432">
    <property type="component" value="Unassembled WGS sequence"/>
</dbReference>
<keyword evidence="2" id="KW-0012">Acyltransferase</keyword>
<dbReference type="OrthoDB" id="9803233at2"/>
<dbReference type="RefSeq" id="WP_048584207.1">
    <property type="nucleotide sequence ID" value="NZ_LFNT01000038.1"/>
</dbReference>
<dbReference type="CDD" id="cd04301">
    <property type="entry name" value="NAT_SF"/>
    <property type="match status" value="1"/>
</dbReference>
<evidence type="ECO:0000256" key="1">
    <source>
        <dbReference type="ARBA" id="ARBA00022679"/>
    </source>
</evidence>
<name>A0A0J7Z7Y4_STRVR</name>
<organism evidence="4 5">
    <name type="scientific">Streptomyces viridochromogenes</name>
    <dbReference type="NCBI Taxonomy" id="1938"/>
    <lineage>
        <taxon>Bacteria</taxon>
        <taxon>Bacillati</taxon>
        <taxon>Actinomycetota</taxon>
        <taxon>Actinomycetes</taxon>
        <taxon>Kitasatosporales</taxon>
        <taxon>Streptomycetaceae</taxon>
        <taxon>Streptomyces</taxon>
    </lineage>
</organism>
<dbReference type="GO" id="GO:0016747">
    <property type="term" value="F:acyltransferase activity, transferring groups other than amino-acyl groups"/>
    <property type="evidence" value="ECO:0007669"/>
    <property type="project" value="InterPro"/>
</dbReference>
<dbReference type="InterPro" id="IPR050832">
    <property type="entry name" value="Bact_Acetyltransf"/>
</dbReference>
<dbReference type="SUPFAM" id="SSF55729">
    <property type="entry name" value="Acyl-CoA N-acyltransferases (Nat)"/>
    <property type="match status" value="1"/>
</dbReference>
<dbReference type="AlphaFoldDB" id="A0A0J7Z7Y4"/>
<reference evidence="4 5" key="1">
    <citation type="submission" date="2015-06" db="EMBL/GenBank/DDBJ databases">
        <authorList>
            <person name="Ju K.-S."/>
            <person name="Doroghazi J.R."/>
            <person name="Metcalf W.W."/>
        </authorList>
    </citation>
    <scope>NUCLEOTIDE SEQUENCE [LARGE SCALE GENOMIC DNA]</scope>
    <source>
        <strain evidence="4 5">NRRL 3414</strain>
    </source>
</reference>
<evidence type="ECO:0000259" key="3">
    <source>
        <dbReference type="PROSITE" id="PS51186"/>
    </source>
</evidence>
<dbReference type="Gene3D" id="3.40.630.30">
    <property type="match status" value="1"/>
</dbReference>
<dbReference type="InterPro" id="IPR016181">
    <property type="entry name" value="Acyl_CoA_acyltransferase"/>
</dbReference>
<gene>
    <name evidence="4" type="ORF">ACM01_28200</name>
</gene>
<keyword evidence="1 4" id="KW-0808">Transferase</keyword>
<dbReference type="PROSITE" id="PS51186">
    <property type="entry name" value="GNAT"/>
    <property type="match status" value="1"/>
</dbReference>
<sequence length="159" mass="17613">MVDWSLRAASASDVEAIAEVRAVVLRADLERLGRYDENRVRQRLRDGYDPAHTWVIEAGGTFAGCVALRPDGDTRWLEHFYLAPHLQGRGIGSDVLRELLARCDRAGVPVRLNVLQGSAARRLYERHGFTVETEDPVDVFMVRGGGSAAGRPRQESQSA</sequence>
<dbReference type="PATRIC" id="fig|1938.3.peg.5223"/>
<dbReference type="EMBL" id="LFNT01000038">
    <property type="protein sequence ID" value="KMS71298.1"/>
    <property type="molecule type" value="Genomic_DNA"/>
</dbReference>